<feature type="region of interest" description="Disordered" evidence="1">
    <location>
        <begin position="59"/>
        <end position="110"/>
    </location>
</feature>
<sequence>MSTTLKPIEDEATDGMDLNTDAPEEEEEASTQAEVMEKVDEVTEEATTIPEEDIVETNSKVHKTNAEQTTSSSVTTEAQKHTFRPIPVTVPSTGPELAHQKPNEDVSGPGFWNRFQPNRWFDSIHYVTNTGK</sequence>
<evidence type="ECO:0000313" key="2">
    <source>
        <dbReference type="EnsemblMetazoa" id="CJA38871.1"/>
    </source>
</evidence>
<dbReference type="EnsemblMetazoa" id="CJA38871.1">
    <property type="protein sequence ID" value="CJA38871.1"/>
    <property type="gene ID" value="WBGene00214718"/>
</dbReference>
<reference evidence="2" key="2">
    <citation type="submission" date="2022-06" db="UniProtKB">
        <authorList>
            <consortium name="EnsemblMetazoa"/>
        </authorList>
    </citation>
    <scope>IDENTIFICATION</scope>
    <source>
        <strain evidence="2">DF5081</strain>
    </source>
</reference>
<accession>A0A8R1IVC9</accession>
<name>A0A8R1IVC9_CAEJA</name>
<reference evidence="3" key="1">
    <citation type="submission" date="2010-08" db="EMBL/GenBank/DDBJ databases">
        <authorList>
            <consortium name="Caenorhabditis japonica Sequencing Consortium"/>
            <person name="Wilson R.K."/>
        </authorList>
    </citation>
    <scope>NUCLEOTIDE SEQUENCE [LARGE SCALE GENOMIC DNA]</scope>
    <source>
        <strain evidence="3">DF5081</strain>
    </source>
</reference>
<feature type="region of interest" description="Disordered" evidence="1">
    <location>
        <begin position="1"/>
        <end position="34"/>
    </location>
</feature>
<evidence type="ECO:0000313" key="3">
    <source>
        <dbReference type="Proteomes" id="UP000005237"/>
    </source>
</evidence>
<dbReference type="AlphaFoldDB" id="A0A8R1IVC9"/>
<dbReference type="Proteomes" id="UP000005237">
    <property type="component" value="Unassembled WGS sequence"/>
</dbReference>
<keyword evidence="3" id="KW-1185">Reference proteome</keyword>
<evidence type="ECO:0000256" key="1">
    <source>
        <dbReference type="SAM" id="MobiDB-lite"/>
    </source>
</evidence>
<protein>
    <submittedName>
        <fullName evidence="2">Uncharacterized protein</fullName>
    </submittedName>
</protein>
<proteinExistence type="predicted"/>
<feature type="compositionally biased region" description="Polar residues" evidence="1">
    <location>
        <begin position="66"/>
        <end position="77"/>
    </location>
</feature>
<organism evidence="2 3">
    <name type="scientific">Caenorhabditis japonica</name>
    <dbReference type="NCBI Taxonomy" id="281687"/>
    <lineage>
        <taxon>Eukaryota</taxon>
        <taxon>Metazoa</taxon>
        <taxon>Ecdysozoa</taxon>
        <taxon>Nematoda</taxon>
        <taxon>Chromadorea</taxon>
        <taxon>Rhabditida</taxon>
        <taxon>Rhabditina</taxon>
        <taxon>Rhabditomorpha</taxon>
        <taxon>Rhabditoidea</taxon>
        <taxon>Rhabditidae</taxon>
        <taxon>Peloderinae</taxon>
        <taxon>Caenorhabditis</taxon>
    </lineage>
</organism>